<comment type="caution">
    <text evidence="10">The sequence shown here is derived from an EMBL/GenBank/DDBJ whole genome shotgun (WGS) entry which is preliminary data.</text>
</comment>
<evidence type="ECO:0000313" key="10">
    <source>
        <dbReference type="EMBL" id="CAH1778591.1"/>
    </source>
</evidence>
<dbReference type="Proteomes" id="UP000749559">
    <property type="component" value="Unassembled WGS sequence"/>
</dbReference>
<accession>A0A8J1YAG6</accession>
<evidence type="ECO:0000256" key="4">
    <source>
        <dbReference type="ARBA" id="ARBA00022980"/>
    </source>
</evidence>
<dbReference type="GO" id="GO:0003735">
    <property type="term" value="F:structural constituent of ribosome"/>
    <property type="evidence" value="ECO:0007669"/>
    <property type="project" value="InterPro"/>
</dbReference>
<evidence type="ECO:0000256" key="8">
    <source>
        <dbReference type="ARBA" id="ARBA00035425"/>
    </source>
</evidence>
<dbReference type="AlphaFoldDB" id="A0A8J1YAG6"/>
<reference evidence="10" key="1">
    <citation type="submission" date="2022-03" db="EMBL/GenBank/DDBJ databases">
        <authorList>
            <person name="Martin C."/>
        </authorList>
    </citation>
    <scope>NUCLEOTIDE SEQUENCE</scope>
</reference>
<evidence type="ECO:0000256" key="1">
    <source>
        <dbReference type="ARBA" id="ARBA00004173"/>
    </source>
</evidence>
<evidence type="ECO:0000256" key="6">
    <source>
        <dbReference type="ARBA" id="ARBA00023274"/>
    </source>
</evidence>
<protein>
    <recommendedName>
        <fullName evidence="7">Large ribosomal subunit protein mL52</fullName>
    </recommendedName>
    <alternativeName>
        <fullName evidence="8">39S ribosomal protein L52, mitochondrial</fullName>
    </alternativeName>
</protein>
<dbReference type="OrthoDB" id="10249237at2759"/>
<evidence type="ECO:0000256" key="7">
    <source>
        <dbReference type="ARBA" id="ARBA00035181"/>
    </source>
</evidence>
<evidence type="ECO:0000256" key="9">
    <source>
        <dbReference type="SAM" id="MobiDB-lite"/>
    </source>
</evidence>
<sequence length="129" mass="15004">MNVFRGLVLRLPRLDVITHRAIATTVPNSAGEKWRLQHGKARCGNEYGPLTDLPDWSYVDGRPAPLNRGQVRRIEERKQLAEQIREGISDLQFAIANHEYRTKKQQDERQAIKDSKFKPKRRSNKNTRT</sequence>
<name>A0A8J1YAG6_OWEFU</name>
<feature type="compositionally biased region" description="Basic and acidic residues" evidence="9">
    <location>
        <begin position="100"/>
        <end position="117"/>
    </location>
</feature>
<dbReference type="Pfam" id="PF18699">
    <property type="entry name" value="MRPL52"/>
    <property type="match status" value="1"/>
</dbReference>
<comment type="subcellular location">
    <subcellularLocation>
        <location evidence="1">Mitochondrion</location>
    </subcellularLocation>
</comment>
<comment type="similarity">
    <text evidence="2">Belongs to the mitochondrion-specific ribosomal protein mL52 family.</text>
</comment>
<dbReference type="PANTHER" id="PTHR34090">
    <property type="entry name" value="39S RIBOSOMAL PROTEIN L52, MITOCHONDRIAL"/>
    <property type="match status" value="1"/>
</dbReference>
<dbReference type="PANTHER" id="PTHR34090:SF1">
    <property type="entry name" value="LARGE RIBOSOMAL SUBUNIT PROTEIN ML52"/>
    <property type="match status" value="1"/>
</dbReference>
<keyword evidence="3" id="KW-0809">Transit peptide</keyword>
<evidence type="ECO:0000256" key="2">
    <source>
        <dbReference type="ARBA" id="ARBA00007232"/>
    </source>
</evidence>
<feature type="compositionally biased region" description="Basic residues" evidence="9">
    <location>
        <begin position="118"/>
        <end position="129"/>
    </location>
</feature>
<dbReference type="GO" id="GO:0032543">
    <property type="term" value="P:mitochondrial translation"/>
    <property type="evidence" value="ECO:0007669"/>
    <property type="project" value="InterPro"/>
</dbReference>
<evidence type="ECO:0000313" key="11">
    <source>
        <dbReference type="Proteomes" id="UP000749559"/>
    </source>
</evidence>
<gene>
    <name evidence="10" type="ORF">OFUS_LOCUS5489</name>
</gene>
<proteinExistence type="inferred from homology"/>
<organism evidence="10 11">
    <name type="scientific">Owenia fusiformis</name>
    <name type="common">Polychaete worm</name>
    <dbReference type="NCBI Taxonomy" id="6347"/>
    <lineage>
        <taxon>Eukaryota</taxon>
        <taxon>Metazoa</taxon>
        <taxon>Spiralia</taxon>
        <taxon>Lophotrochozoa</taxon>
        <taxon>Annelida</taxon>
        <taxon>Polychaeta</taxon>
        <taxon>Sedentaria</taxon>
        <taxon>Canalipalpata</taxon>
        <taxon>Sabellida</taxon>
        <taxon>Oweniida</taxon>
        <taxon>Oweniidae</taxon>
        <taxon>Owenia</taxon>
    </lineage>
</organism>
<dbReference type="InterPro" id="IPR034596">
    <property type="entry name" value="Ribosomal_mL52"/>
</dbReference>
<feature type="region of interest" description="Disordered" evidence="9">
    <location>
        <begin position="100"/>
        <end position="129"/>
    </location>
</feature>
<keyword evidence="5" id="KW-0496">Mitochondrion</keyword>
<dbReference type="GO" id="GO:0005762">
    <property type="term" value="C:mitochondrial large ribosomal subunit"/>
    <property type="evidence" value="ECO:0007669"/>
    <property type="project" value="InterPro"/>
</dbReference>
<dbReference type="EMBL" id="CAIIXF020000003">
    <property type="protein sequence ID" value="CAH1778591.1"/>
    <property type="molecule type" value="Genomic_DNA"/>
</dbReference>
<evidence type="ECO:0000256" key="5">
    <source>
        <dbReference type="ARBA" id="ARBA00023128"/>
    </source>
</evidence>
<keyword evidence="6" id="KW-0687">Ribonucleoprotein</keyword>
<keyword evidence="11" id="KW-1185">Reference proteome</keyword>
<keyword evidence="4" id="KW-0689">Ribosomal protein</keyword>
<evidence type="ECO:0000256" key="3">
    <source>
        <dbReference type="ARBA" id="ARBA00022946"/>
    </source>
</evidence>